<name>A0A6A6F3I4_9PEZI</name>
<evidence type="ECO:0000313" key="1">
    <source>
        <dbReference type="EMBL" id="KAF2208485.1"/>
    </source>
</evidence>
<proteinExistence type="predicted"/>
<dbReference type="EMBL" id="ML992693">
    <property type="protein sequence ID" value="KAF2208485.1"/>
    <property type="molecule type" value="Genomic_DNA"/>
</dbReference>
<evidence type="ECO:0000313" key="2">
    <source>
        <dbReference type="Proteomes" id="UP000799539"/>
    </source>
</evidence>
<dbReference type="Proteomes" id="UP000799539">
    <property type="component" value="Unassembled WGS sequence"/>
</dbReference>
<reference evidence="1" key="1">
    <citation type="journal article" date="2020" name="Stud. Mycol.">
        <title>101 Dothideomycetes genomes: a test case for predicting lifestyles and emergence of pathogens.</title>
        <authorList>
            <person name="Haridas S."/>
            <person name="Albert R."/>
            <person name="Binder M."/>
            <person name="Bloem J."/>
            <person name="Labutti K."/>
            <person name="Salamov A."/>
            <person name="Andreopoulos B."/>
            <person name="Baker S."/>
            <person name="Barry K."/>
            <person name="Bills G."/>
            <person name="Bluhm B."/>
            <person name="Cannon C."/>
            <person name="Castanera R."/>
            <person name="Culley D."/>
            <person name="Daum C."/>
            <person name="Ezra D."/>
            <person name="Gonzalez J."/>
            <person name="Henrissat B."/>
            <person name="Kuo A."/>
            <person name="Liang C."/>
            <person name="Lipzen A."/>
            <person name="Lutzoni F."/>
            <person name="Magnuson J."/>
            <person name="Mondo S."/>
            <person name="Nolan M."/>
            <person name="Ohm R."/>
            <person name="Pangilinan J."/>
            <person name="Park H.-J."/>
            <person name="Ramirez L."/>
            <person name="Alfaro M."/>
            <person name="Sun H."/>
            <person name="Tritt A."/>
            <person name="Yoshinaga Y."/>
            <person name="Zwiers L.-H."/>
            <person name="Turgeon B."/>
            <person name="Goodwin S."/>
            <person name="Spatafora J."/>
            <person name="Crous P."/>
            <person name="Grigoriev I."/>
        </authorList>
    </citation>
    <scope>NUCLEOTIDE SEQUENCE</scope>
    <source>
        <strain evidence="1">SCOH1-5</strain>
    </source>
</reference>
<gene>
    <name evidence="1" type="ORF">CERZMDRAFT_122376</name>
</gene>
<dbReference type="AlphaFoldDB" id="A0A6A6F3I4"/>
<accession>A0A6A6F3I4</accession>
<protein>
    <submittedName>
        <fullName evidence="1">Uncharacterized protein</fullName>
    </submittedName>
</protein>
<organism evidence="1 2">
    <name type="scientific">Cercospora zeae-maydis SCOH1-5</name>
    <dbReference type="NCBI Taxonomy" id="717836"/>
    <lineage>
        <taxon>Eukaryota</taxon>
        <taxon>Fungi</taxon>
        <taxon>Dikarya</taxon>
        <taxon>Ascomycota</taxon>
        <taxon>Pezizomycotina</taxon>
        <taxon>Dothideomycetes</taxon>
        <taxon>Dothideomycetidae</taxon>
        <taxon>Mycosphaerellales</taxon>
        <taxon>Mycosphaerellaceae</taxon>
        <taxon>Cercospora</taxon>
    </lineage>
</organism>
<sequence>MNTPLNFFIPISERSTPSLLLRMDRVLGVTSPDISNFHMISFHGKSSIGVGVHVTQRHLSSMLLRHDTITDRVLLPRRYQYFAQRVIDRPTEN</sequence>
<keyword evidence="2" id="KW-1185">Reference proteome</keyword>